<evidence type="ECO:0000313" key="2">
    <source>
        <dbReference type="EMBL" id="EQD36697.1"/>
    </source>
</evidence>
<feature type="non-terminal residue" evidence="2">
    <location>
        <position position="60"/>
    </location>
</feature>
<comment type="caution">
    <text evidence="2">The sequence shown here is derived from an EMBL/GenBank/DDBJ whole genome shotgun (WGS) entry which is preliminary data.</text>
</comment>
<accession>T0YXM6</accession>
<organism evidence="2">
    <name type="scientific">mine drainage metagenome</name>
    <dbReference type="NCBI Taxonomy" id="410659"/>
    <lineage>
        <taxon>unclassified sequences</taxon>
        <taxon>metagenomes</taxon>
        <taxon>ecological metagenomes</taxon>
    </lineage>
</organism>
<reference evidence="2" key="1">
    <citation type="submission" date="2013-08" db="EMBL/GenBank/DDBJ databases">
        <authorList>
            <person name="Mendez C."/>
            <person name="Richter M."/>
            <person name="Ferrer M."/>
            <person name="Sanchez J."/>
        </authorList>
    </citation>
    <scope>NUCLEOTIDE SEQUENCE</scope>
</reference>
<name>T0YXM6_9ZZZZ</name>
<reference evidence="2" key="2">
    <citation type="journal article" date="2014" name="ISME J.">
        <title>Microbial stratification in low pH oxic and suboxic macroscopic growths along an acid mine drainage.</title>
        <authorList>
            <person name="Mendez-Garcia C."/>
            <person name="Mesa V."/>
            <person name="Sprenger R.R."/>
            <person name="Richter M."/>
            <person name="Diez M.S."/>
            <person name="Solano J."/>
            <person name="Bargiela R."/>
            <person name="Golyshina O.V."/>
            <person name="Manteca A."/>
            <person name="Ramos J.L."/>
            <person name="Gallego J.R."/>
            <person name="Llorente I."/>
            <person name="Martins Dos Santos V.A."/>
            <person name="Jensen O.N."/>
            <person name="Pelaez A.I."/>
            <person name="Sanchez J."/>
            <person name="Ferrer M."/>
        </authorList>
    </citation>
    <scope>NUCLEOTIDE SEQUENCE</scope>
</reference>
<gene>
    <name evidence="2" type="ORF">B1B_16424</name>
</gene>
<sequence>MAAGASVLGDSAVGEHWVATDSWNFSSFFLGMVLEAYIFGMATIATGWVTMPTSLRSLLL</sequence>
<evidence type="ECO:0000256" key="1">
    <source>
        <dbReference type="SAM" id="Phobius"/>
    </source>
</evidence>
<keyword evidence="1" id="KW-0812">Transmembrane</keyword>
<protein>
    <submittedName>
        <fullName evidence="2">Uncharacterized protein</fullName>
    </submittedName>
</protein>
<keyword evidence="1" id="KW-0472">Membrane</keyword>
<keyword evidence="1" id="KW-1133">Transmembrane helix</keyword>
<proteinExistence type="predicted"/>
<dbReference type="EMBL" id="AUZY01010927">
    <property type="protein sequence ID" value="EQD36697.1"/>
    <property type="molecule type" value="Genomic_DNA"/>
</dbReference>
<feature type="transmembrane region" description="Helical" evidence="1">
    <location>
        <begin position="28"/>
        <end position="51"/>
    </location>
</feature>
<dbReference type="AlphaFoldDB" id="T0YXM6"/>